<dbReference type="Proteomes" id="UP000245202">
    <property type="component" value="Unassembled WGS sequence"/>
</dbReference>
<dbReference type="InterPro" id="IPR014710">
    <property type="entry name" value="RmlC-like_jellyroll"/>
</dbReference>
<evidence type="ECO:0000313" key="6">
    <source>
        <dbReference type="EMBL" id="GBG10298.1"/>
    </source>
</evidence>
<dbReference type="GO" id="GO:0003677">
    <property type="term" value="F:DNA binding"/>
    <property type="evidence" value="ECO:0007669"/>
    <property type="project" value="UniProtKB-KW"/>
</dbReference>
<evidence type="ECO:0000256" key="3">
    <source>
        <dbReference type="ARBA" id="ARBA00023159"/>
    </source>
</evidence>
<dbReference type="GO" id="GO:0003700">
    <property type="term" value="F:DNA-binding transcription factor activity"/>
    <property type="evidence" value="ECO:0007669"/>
    <property type="project" value="TreeGrafter"/>
</dbReference>
<keyword evidence="4" id="KW-0804">Transcription</keyword>
<gene>
    <name evidence="6" type="ORF">PAT3040_05022</name>
</gene>
<dbReference type="Pfam" id="PF00325">
    <property type="entry name" value="Crp"/>
    <property type="match status" value="1"/>
</dbReference>
<dbReference type="PROSITE" id="PS50042">
    <property type="entry name" value="CNMP_BINDING_3"/>
    <property type="match status" value="1"/>
</dbReference>
<dbReference type="InterPro" id="IPR018490">
    <property type="entry name" value="cNMP-bd_dom_sf"/>
</dbReference>
<evidence type="ECO:0000256" key="1">
    <source>
        <dbReference type="ARBA" id="ARBA00023015"/>
    </source>
</evidence>
<dbReference type="Gene3D" id="2.60.120.10">
    <property type="entry name" value="Jelly Rolls"/>
    <property type="match status" value="1"/>
</dbReference>
<proteinExistence type="predicted"/>
<dbReference type="EMBL" id="BDQX01000310">
    <property type="protein sequence ID" value="GBG10298.1"/>
    <property type="molecule type" value="Genomic_DNA"/>
</dbReference>
<organism evidence="6 7">
    <name type="scientific">Paenibacillus agaridevorans</name>
    <dbReference type="NCBI Taxonomy" id="171404"/>
    <lineage>
        <taxon>Bacteria</taxon>
        <taxon>Bacillati</taxon>
        <taxon>Bacillota</taxon>
        <taxon>Bacilli</taxon>
        <taxon>Bacillales</taxon>
        <taxon>Paenibacillaceae</taxon>
        <taxon>Paenibacillus</taxon>
    </lineage>
</organism>
<dbReference type="GO" id="GO:0005829">
    <property type="term" value="C:cytosol"/>
    <property type="evidence" value="ECO:0007669"/>
    <property type="project" value="TreeGrafter"/>
</dbReference>
<reference evidence="6 7" key="1">
    <citation type="submission" date="2017-08" db="EMBL/GenBank/DDBJ databases">
        <title>Substantial Increase in Enzyme Production by Combined Drug-Resistance Mutations in Paenibacillus agaridevorans.</title>
        <authorList>
            <person name="Tanaka Y."/>
            <person name="Funane K."/>
            <person name="Hosaka T."/>
            <person name="Shiwa Y."/>
            <person name="Fujita N."/>
            <person name="Miyazaki T."/>
            <person name="Yoshikawa H."/>
            <person name="Murakami K."/>
            <person name="Kasahara K."/>
            <person name="Inaoka T."/>
            <person name="Hiraga Y."/>
            <person name="Ochi K."/>
        </authorList>
    </citation>
    <scope>NUCLEOTIDE SEQUENCE [LARGE SCALE GENOMIC DNA]</scope>
    <source>
        <strain evidence="6 7">T-3040</strain>
    </source>
</reference>
<evidence type="ECO:0000256" key="2">
    <source>
        <dbReference type="ARBA" id="ARBA00023125"/>
    </source>
</evidence>
<name>A0A2R5EYZ9_9BACL</name>
<evidence type="ECO:0000259" key="5">
    <source>
        <dbReference type="PROSITE" id="PS50042"/>
    </source>
</evidence>
<keyword evidence="7" id="KW-1185">Reference proteome</keyword>
<sequence length="167" mass="18859">MIVHKGETVFRQGDNGPLFRLKSGLLKIVRVHEDGHMIVVNLIVAGEVIPHHSLVSEQPYHGTAIALMTSELEMIPSREWYDDLAAHPEKALEIALLLQSRLRLMQQRIDQLTRTSPAEKLRKLQEWLASFAGPIPISELLTQDEIGQFIGLRRETVNRLLRSGGSK</sequence>
<accession>A0A2R5EYZ9</accession>
<evidence type="ECO:0000313" key="7">
    <source>
        <dbReference type="Proteomes" id="UP000245202"/>
    </source>
</evidence>
<keyword evidence="3" id="KW-0010">Activator</keyword>
<dbReference type="PANTHER" id="PTHR24567">
    <property type="entry name" value="CRP FAMILY TRANSCRIPTIONAL REGULATORY PROTEIN"/>
    <property type="match status" value="1"/>
</dbReference>
<dbReference type="CDD" id="cd00038">
    <property type="entry name" value="CAP_ED"/>
    <property type="match status" value="1"/>
</dbReference>
<keyword evidence="2" id="KW-0238">DNA-binding</keyword>
<dbReference type="InterPro" id="IPR050397">
    <property type="entry name" value="Env_Response_Regulators"/>
</dbReference>
<dbReference type="InterPro" id="IPR000595">
    <property type="entry name" value="cNMP-bd_dom"/>
</dbReference>
<protein>
    <submittedName>
        <fullName evidence="6">Crp/Fnr family transcriptional regulator</fullName>
    </submittedName>
</protein>
<dbReference type="Pfam" id="PF00027">
    <property type="entry name" value="cNMP_binding"/>
    <property type="match status" value="1"/>
</dbReference>
<keyword evidence="1" id="KW-0805">Transcription regulation</keyword>
<dbReference type="InterPro" id="IPR012318">
    <property type="entry name" value="HTH_CRP"/>
</dbReference>
<dbReference type="AlphaFoldDB" id="A0A2R5EYZ9"/>
<comment type="caution">
    <text evidence="6">The sequence shown here is derived from an EMBL/GenBank/DDBJ whole genome shotgun (WGS) entry which is preliminary data.</text>
</comment>
<dbReference type="RefSeq" id="WP_108994823.1">
    <property type="nucleotide sequence ID" value="NZ_BDQX01000310.1"/>
</dbReference>
<feature type="domain" description="Cyclic nucleotide-binding" evidence="5">
    <location>
        <begin position="1"/>
        <end position="75"/>
    </location>
</feature>
<evidence type="ECO:0000256" key="4">
    <source>
        <dbReference type="ARBA" id="ARBA00023163"/>
    </source>
</evidence>
<dbReference type="PANTHER" id="PTHR24567:SF74">
    <property type="entry name" value="HTH-TYPE TRANSCRIPTIONAL REGULATOR ARCR"/>
    <property type="match status" value="1"/>
</dbReference>
<dbReference type="SUPFAM" id="SSF51206">
    <property type="entry name" value="cAMP-binding domain-like"/>
    <property type="match status" value="1"/>
</dbReference>